<dbReference type="AlphaFoldDB" id="A0A511DMQ8"/>
<sequence>MIEPDVTRHRLAWLHVLARSHVIAIRHHLVWQQERRGPGPRPGTVAEFVADLERASRTAVGSTRIDQADVAEAAAVAARGLAAHLGSRCGAGRSWETHEVLSTDMQRTVAPERPCYTCSV</sequence>
<organism evidence="1 2">
    <name type="scientific">Pseudonocardia sulfidoxydans NBRC 16205</name>
    <dbReference type="NCBI Taxonomy" id="1223511"/>
    <lineage>
        <taxon>Bacteria</taxon>
        <taxon>Bacillati</taxon>
        <taxon>Actinomycetota</taxon>
        <taxon>Actinomycetes</taxon>
        <taxon>Pseudonocardiales</taxon>
        <taxon>Pseudonocardiaceae</taxon>
        <taxon>Pseudonocardia</taxon>
    </lineage>
</organism>
<name>A0A511DMQ8_9PSEU</name>
<evidence type="ECO:0000313" key="2">
    <source>
        <dbReference type="Proteomes" id="UP000321685"/>
    </source>
</evidence>
<keyword evidence="2" id="KW-1185">Reference proteome</keyword>
<gene>
    <name evidence="1" type="ORF">PSU4_46110</name>
</gene>
<evidence type="ECO:0000313" key="1">
    <source>
        <dbReference type="EMBL" id="GEL25657.1"/>
    </source>
</evidence>
<protein>
    <submittedName>
        <fullName evidence="1">Uncharacterized protein</fullName>
    </submittedName>
</protein>
<accession>A0A511DMQ8</accession>
<dbReference type="Proteomes" id="UP000321685">
    <property type="component" value="Unassembled WGS sequence"/>
</dbReference>
<reference evidence="1 2" key="1">
    <citation type="submission" date="2019-07" db="EMBL/GenBank/DDBJ databases">
        <title>Whole genome shotgun sequence of Pseudonocardia sulfidoxydans NBRC 16205.</title>
        <authorList>
            <person name="Hosoyama A."/>
            <person name="Uohara A."/>
            <person name="Ohji S."/>
            <person name="Ichikawa N."/>
        </authorList>
    </citation>
    <scope>NUCLEOTIDE SEQUENCE [LARGE SCALE GENOMIC DNA]</scope>
    <source>
        <strain evidence="1 2">NBRC 16205</strain>
    </source>
</reference>
<proteinExistence type="predicted"/>
<comment type="caution">
    <text evidence="1">The sequence shown here is derived from an EMBL/GenBank/DDBJ whole genome shotgun (WGS) entry which is preliminary data.</text>
</comment>
<dbReference type="EMBL" id="BJVJ01000060">
    <property type="protein sequence ID" value="GEL25657.1"/>
    <property type="molecule type" value="Genomic_DNA"/>
</dbReference>